<dbReference type="PANTHER" id="PTHR41286:SF1">
    <property type="entry name" value="HNH NUCLEASE YAJD-RELATED"/>
    <property type="match status" value="1"/>
</dbReference>
<keyword evidence="1" id="KW-0540">Nuclease</keyword>
<dbReference type="SMART" id="SM00507">
    <property type="entry name" value="HNHc"/>
    <property type="match status" value="1"/>
</dbReference>
<dbReference type="Gene3D" id="1.10.30.50">
    <property type="match status" value="1"/>
</dbReference>
<dbReference type="InterPro" id="IPR002711">
    <property type="entry name" value="HNH"/>
</dbReference>
<keyword evidence="4" id="KW-0255">Endonuclease</keyword>
<evidence type="ECO:0000256" key="2">
    <source>
        <dbReference type="ARBA" id="ARBA00022801"/>
    </source>
</evidence>
<proteinExistence type="predicted"/>
<feature type="domain" description="HNH nuclease" evidence="3">
    <location>
        <begin position="52"/>
        <end position="107"/>
    </location>
</feature>
<dbReference type="Pfam" id="PF01844">
    <property type="entry name" value="HNH"/>
    <property type="match status" value="1"/>
</dbReference>
<accession>A0A8S5UVF8</accession>
<evidence type="ECO:0000259" key="3">
    <source>
        <dbReference type="SMART" id="SM00507"/>
    </source>
</evidence>
<dbReference type="EMBL" id="BK016147">
    <property type="protein sequence ID" value="DAF98420.1"/>
    <property type="molecule type" value="Genomic_DNA"/>
</dbReference>
<dbReference type="GO" id="GO:0016787">
    <property type="term" value="F:hydrolase activity"/>
    <property type="evidence" value="ECO:0007669"/>
    <property type="project" value="UniProtKB-KW"/>
</dbReference>
<keyword evidence="2" id="KW-0378">Hydrolase</keyword>
<name>A0A8S5UVF8_9CAUD</name>
<dbReference type="GO" id="GO:0003676">
    <property type="term" value="F:nucleic acid binding"/>
    <property type="evidence" value="ECO:0007669"/>
    <property type="project" value="InterPro"/>
</dbReference>
<evidence type="ECO:0000313" key="4">
    <source>
        <dbReference type="EMBL" id="DAF98420.1"/>
    </source>
</evidence>
<dbReference type="InterPro" id="IPR003615">
    <property type="entry name" value="HNH_nuc"/>
</dbReference>
<dbReference type="CDD" id="cd00085">
    <property type="entry name" value="HNHc"/>
    <property type="match status" value="1"/>
</dbReference>
<dbReference type="PANTHER" id="PTHR41286">
    <property type="entry name" value="HNH NUCLEASE YAJD-RELATED"/>
    <property type="match status" value="1"/>
</dbReference>
<evidence type="ECO:0000256" key="1">
    <source>
        <dbReference type="ARBA" id="ARBA00022722"/>
    </source>
</evidence>
<organism evidence="4">
    <name type="scientific">Siphoviridae sp. ctwfx1</name>
    <dbReference type="NCBI Taxonomy" id="2825732"/>
    <lineage>
        <taxon>Viruses</taxon>
        <taxon>Duplodnaviria</taxon>
        <taxon>Heunggongvirae</taxon>
        <taxon>Uroviricota</taxon>
        <taxon>Caudoviricetes</taxon>
    </lineage>
</organism>
<dbReference type="GO" id="GO:0008270">
    <property type="term" value="F:zinc ion binding"/>
    <property type="evidence" value="ECO:0007669"/>
    <property type="project" value="InterPro"/>
</dbReference>
<reference evidence="4" key="1">
    <citation type="journal article" date="2021" name="Proc. Natl. Acad. Sci. U.S.A.">
        <title>A Catalog of Tens of Thousands of Viruses from Human Metagenomes Reveals Hidden Associations with Chronic Diseases.</title>
        <authorList>
            <person name="Tisza M.J."/>
            <person name="Buck C.B."/>
        </authorList>
    </citation>
    <scope>NUCLEOTIDE SEQUENCE</scope>
    <source>
        <strain evidence="4">Ctwfx1</strain>
    </source>
</reference>
<sequence>MALKPLRPCRHPGCCVLVSDGYCDAHRPRGDRRSEEAQSWRWMYQTDEWKLDLRPAQLLREPFCRECARHGRRVRATDVDHIVDHKGDWSKFCDRSNLESLCHSCHSRKTAREMHENRSKSKRRGAAVRQ</sequence>
<protein>
    <submittedName>
        <fullName evidence="4">HNH endonuclease</fullName>
    </submittedName>
</protein>
<dbReference type="GO" id="GO:0004519">
    <property type="term" value="F:endonuclease activity"/>
    <property type="evidence" value="ECO:0007669"/>
    <property type="project" value="UniProtKB-KW"/>
</dbReference>